<evidence type="ECO:0000259" key="4">
    <source>
        <dbReference type="Pfam" id="PF11380"/>
    </source>
</evidence>
<gene>
    <name evidence="7" type="ORF">QRT04_03720</name>
</gene>
<name>A0ABT7SD98_9CELL</name>
<keyword evidence="8" id="KW-1185">Reference proteome</keyword>
<organism evidence="7 8">
    <name type="scientific">Cellulomonas alba</name>
    <dbReference type="NCBI Taxonomy" id="3053467"/>
    <lineage>
        <taxon>Bacteria</taxon>
        <taxon>Bacillati</taxon>
        <taxon>Actinomycetota</taxon>
        <taxon>Actinomycetes</taxon>
        <taxon>Micrococcales</taxon>
        <taxon>Cellulomonadaceae</taxon>
        <taxon>Cellulomonas</taxon>
    </lineage>
</organism>
<dbReference type="Pfam" id="PF17102">
    <property type="entry name" value="Stealth_CR3"/>
    <property type="match status" value="1"/>
</dbReference>
<dbReference type="EMBL" id="JAUCGQ010000001">
    <property type="protein sequence ID" value="MDM7854029.1"/>
    <property type="molecule type" value="Genomic_DNA"/>
</dbReference>
<protein>
    <submittedName>
        <fullName evidence="7">Stealth conserved region 3 domain-containing protein</fullName>
    </submittedName>
</protein>
<evidence type="ECO:0000313" key="8">
    <source>
        <dbReference type="Proteomes" id="UP001529338"/>
    </source>
</evidence>
<dbReference type="Gene3D" id="3.40.50.2000">
    <property type="entry name" value="Glycogen Phosphorylase B"/>
    <property type="match status" value="2"/>
</dbReference>
<comment type="similarity">
    <text evidence="1">Belongs to the stealth family.</text>
</comment>
<dbReference type="InterPro" id="IPR021520">
    <property type="entry name" value="Stealth_CR2"/>
</dbReference>
<sequence>MRIAFLVGSAPAASGPDRVLADVAAWLARHHDVELLALRPGAGHAAPVDRLAVRVLAPAGEREGAGPSRLVPRAWATGFDSSTDAALDAALRDLRADVVVAASDVLAGLALDLLPRGTRVVLHATSAATGAGTGPLDVHGPRLAAVLAPSAAVRDAVVERLRELAPPVDAVGPVLPAGHLPRAGRVNPLVVAVAGVGADEGTADVIAGFAHVRRAHPDWRLRVLGGSAWREAWQRLVWRHRLDGAVDLVGDVADVTAELAKASVLVAATDGGGDLVTGLAVGLPTVVRASGAAPGAPSLVVPDGSAGGVGAGMRALVGDRALADRLAAEGLSAAASFDVDAVGPRWLEVLEAVAAGRAWNATVTAPVEPPARRAARGPVAHVEDALVAAVRDACARAGFAAAVVEREPGPGRVVAVDAGARPVVLDALRTAPGAADLAVSGTLRGDAVLVDPWSPAAGPAPAALAQADTITAHRAGRVGGVASADLVVQAWRADGDLMVSPGPNRRAQLVGTDAWRRWAAETGAAHVEPEYPLWDEVTFPVDVVYTWVDGTDARLAAERAEHLTRTGRGSADDGVRAARFASRDDLYYSLAAVRRNLPWVRRVFLVTDRQRPEWLERLFPEVTVVDHREIFPDPSVLPVFNSHAIEACLHRVPDLAEHFLYLNDDVMVVRPLPAGRFFTSTGAPRFFPSTVKIGYATPDDQPHMQAGERNREIVRREHGVEIVEALQHTPHAHRRDVLLDLERRFPDDVARTRASRFRAGSDLALLSSLAQYLGFLEDRYQRDEIAYRFFPVRSLFSAATVDAVLADELLDVLCLGEPGASERARPGTEERLTDFLAALLDVPTLAQAIAQAPA</sequence>
<dbReference type="PANTHER" id="PTHR24045:SF0">
    <property type="entry name" value="N-ACETYLGLUCOSAMINE-1-PHOSPHOTRANSFERASE SUBUNITS ALPHA_BETA"/>
    <property type="match status" value="1"/>
</dbReference>
<evidence type="ECO:0000259" key="5">
    <source>
        <dbReference type="Pfam" id="PF17101"/>
    </source>
</evidence>
<dbReference type="InterPro" id="IPR031358">
    <property type="entry name" value="Stealth_CR1"/>
</dbReference>
<feature type="domain" description="Stealth protein CR2 conserved region 2" evidence="4">
    <location>
        <begin position="579"/>
        <end position="684"/>
    </location>
</feature>
<dbReference type="Proteomes" id="UP001529338">
    <property type="component" value="Unassembled WGS sequence"/>
</dbReference>
<evidence type="ECO:0000256" key="2">
    <source>
        <dbReference type="ARBA" id="ARBA00022679"/>
    </source>
</evidence>
<feature type="domain" description="Stealth protein CR1 conserved region 1" evidence="5">
    <location>
        <begin position="539"/>
        <end position="560"/>
    </location>
</feature>
<dbReference type="SUPFAM" id="SSF53756">
    <property type="entry name" value="UDP-Glycosyltransferase/glycogen phosphorylase"/>
    <property type="match status" value="1"/>
</dbReference>
<accession>A0ABT7SD98</accession>
<keyword evidence="3" id="KW-0270">Exopolysaccharide synthesis</keyword>
<comment type="caution">
    <text evidence="7">The sequence shown here is derived from an EMBL/GenBank/DDBJ whole genome shotgun (WGS) entry which is preliminary data.</text>
</comment>
<dbReference type="Pfam" id="PF13692">
    <property type="entry name" value="Glyco_trans_1_4"/>
    <property type="match status" value="1"/>
</dbReference>
<dbReference type="CDD" id="cd03801">
    <property type="entry name" value="GT4_PimA-like"/>
    <property type="match status" value="1"/>
</dbReference>
<dbReference type="InterPro" id="IPR031357">
    <property type="entry name" value="Stealth_CR3"/>
</dbReference>
<dbReference type="Pfam" id="PF11380">
    <property type="entry name" value="Stealth_CR2"/>
    <property type="match status" value="1"/>
</dbReference>
<dbReference type="RefSeq" id="WP_289453587.1">
    <property type="nucleotide sequence ID" value="NZ_JAUCGQ010000001.1"/>
</dbReference>
<feature type="domain" description="Stealth protein CR3 conserved region 3" evidence="6">
    <location>
        <begin position="727"/>
        <end position="773"/>
    </location>
</feature>
<dbReference type="InterPro" id="IPR047141">
    <property type="entry name" value="Stealth"/>
</dbReference>
<dbReference type="Pfam" id="PF17101">
    <property type="entry name" value="Stealth_CR1"/>
    <property type="match status" value="1"/>
</dbReference>
<evidence type="ECO:0000256" key="3">
    <source>
        <dbReference type="ARBA" id="ARBA00023169"/>
    </source>
</evidence>
<evidence type="ECO:0000256" key="1">
    <source>
        <dbReference type="ARBA" id="ARBA00007583"/>
    </source>
</evidence>
<dbReference type="PANTHER" id="PTHR24045">
    <property type="match status" value="1"/>
</dbReference>
<evidence type="ECO:0000259" key="6">
    <source>
        <dbReference type="Pfam" id="PF17102"/>
    </source>
</evidence>
<proteinExistence type="inferred from homology"/>
<evidence type="ECO:0000313" key="7">
    <source>
        <dbReference type="EMBL" id="MDM7854029.1"/>
    </source>
</evidence>
<keyword evidence="2" id="KW-0808">Transferase</keyword>
<reference evidence="7 8" key="1">
    <citation type="submission" date="2023-06" db="EMBL/GenBank/DDBJ databases">
        <title>Cellulomonas sp. MW4 Whole genome sequence.</title>
        <authorList>
            <person name="Park S."/>
        </authorList>
    </citation>
    <scope>NUCLEOTIDE SEQUENCE [LARGE SCALE GENOMIC DNA]</scope>
    <source>
        <strain evidence="7 8">MW4</strain>
    </source>
</reference>